<dbReference type="InterPro" id="IPR018337">
    <property type="entry name" value="Cell_wall/Cho-bd_repeat"/>
</dbReference>
<feature type="repeat" description="Cell wall-binding" evidence="3">
    <location>
        <begin position="419"/>
        <end position="438"/>
    </location>
</feature>
<organism evidence="5 6">
    <name type="scientific">Streptococcus macacae NCTC 11558</name>
    <dbReference type="NCBI Taxonomy" id="764298"/>
    <lineage>
        <taxon>Bacteria</taxon>
        <taxon>Bacillati</taxon>
        <taxon>Bacillota</taxon>
        <taxon>Bacilli</taxon>
        <taxon>Lactobacillales</taxon>
        <taxon>Streptococcaceae</taxon>
        <taxon>Streptococcus</taxon>
    </lineage>
</organism>
<keyword evidence="2" id="KW-0677">Repeat</keyword>
<evidence type="ECO:0000256" key="4">
    <source>
        <dbReference type="SAM" id="MobiDB-lite"/>
    </source>
</evidence>
<feature type="compositionally biased region" description="Polar residues" evidence="4">
    <location>
        <begin position="114"/>
        <end position="129"/>
    </location>
</feature>
<proteinExistence type="predicted"/>
<feature type="repeat" description="Cell wall-binding" evidence="3">
    <location>
        <begin position="174"/>
        <end position="193"/>
    </location>
</feature>
<feature type="repeat" description="Cell wall-binding" evidence="3">
    <location>
        <begin position="922"/>
        <end position="941"/>
    </location>
</feature>
<feature type="compositionally biased region" description="Polar residues" evidence="4">
    <location>
        <begin position="136"/>
        <end position="145"/>
    </location>
</feature>
<dbReference type="Proteomes" id="UP000003573">
    <property type="component" value="Unassembled WGS sequence"/>
</dbReference>
<dbReference type="STRING" id="764298.STRMA_1562"/>
<comment type="caution">
    <text evidence="5">The sequence shown here is derived from an EMBL/GenBank/DDBJ whole genome shotgun (WGS) entry which is preliminary data.</text>
</comment>
<dbReference type="InterPro" id="IPR022263">
    <property type="entry name" value="KxYKxGKxW"/>
</dbReference>
<evidence type="ECO:0000256" key="1">
    <source>
        <dbReference type="ARBA" id="ARBA00022729"/>
    </source>
</evidence>
<feature type="compositionally biased region" description="Low complexity" evidence="4">
    <location>
        <begin position="50"/>
        <end position="64"/>
    </location>
</feature>
<dbReference type="Gene3D" id="2.10.270.10">
    <property type="entry name" value="Cholin Binding"/>
    <property type="match status" value="10"/>
</dbReference>
<dbReference type="Pfam" id="PF19127">
    <property type="entry name" value="Choline_bind_3"/>
    <property type="match status" value="8"/>
</dbReference>
<dbReference type="InterPro" id="IPR027636">
    <property type="entry name" value="Glucan-bd_rpt"/>
</dbReference>
<dbReference type="PROSITE" id="PS51170">
    <property type="entry name" value="CW"/>
    <property type="match status" value="3"/>
</dbReference>
<keyword evidence="1" id="KW-0732">Signal</keyword>
<keyword evidence="6" id="KW-1185">Reference proteome</keyword>
<dbReference type="RefSeq" id="WP_003081334.1">
    <property type="nucleotide sequence ID" value="NZ_AEUW02000001.1"/>
</dbReference>
<evidence type="ECO:0000313" key="6">
    <source>
        <dbReference type="Proteomes" id="UP000003573"/>
    </source>
</evidence>
<dbReference type="AlphaFoldDB" id="G5JX19"/>
<protein>
    <submittedName>
        <fullName evidence="5">KxYKxGKxW signal domain protein</fullName>
    </submittedName>
</protein>
<dbReference type="EMBL" id="AEUW02000001">
    <property type="protein sequence ID" value="EHJ52820.1"/>
    <property type="molecule type" value="Genomic_DNA"/>
</dbReference>
<gene>
    <name evidence="5" type="ORF">STRMA_1562</name>
</gene>
<name>G5JX19_9STRE</name>
<evidence type="ECO:0000313" key="5">
    <source>
        <dbReference type="EMBL" id="EHJ52820.1"/>
    </source>
</evidence>
<evidence type="ECO:0000256" key="3">
    <source>
        <dbReference type="PROSITE-ProRule" id="PRU00591"/>
    </source>
</evidence>
<dbReference type="NCBIfam" id="TIGR03715">
    <property type="entry name" value="KxYKxGKxW"/>
    <property type="match status" value="1"/>
</dbReference>
<feature type="region of interest" description="Disordered" evidence="4">
    <location>
        <begin position="40"/>
        <end position="154"/>
    </location>
</feature>
<sequence length="1026" mass="116129">MKEKVRFKLHKVKKHWITIAGTVIVGFALAGTGLVQADEQTTRSEVQTNDVTQTQSAQTTDSTVKSNTDSTAPADAAINNEMTTESSQVTSQATKANNDTTPAETVKKDKQDSQEPSESEPITSKAVTSDSDKENQAVSAALSESKTQDSDKRANSFYEENGNWYYLNAAKEKVTGWQTIDGVRLYFDPDGRQAKGKFLDIDGGTYYFDPDSGAVSKGLKGVGQDLYYFNSDGHLIKNQYITVDGAEYYFTPETGAALKGAATNAPQGIQGGYLYDLEGKRVLKEGYYTFNNKLYYVNHYSAVYSSRTDVVFKKDETVYHYYLKDFSLLTSAWNPQHNMYFGKDGKALTGWANIDGQTYHFTPDGFNFEMAKGIKKIDDKSYYFNDETGALYKDQFIIRSNQANGSLEFYFAGKDGVLAQGYQTIDGLNYYFDPDGRQLKGAGYDTAGKLVVTDKDTGIIQNSEKAKGHFVQDANHHWKYITDQGEFAVGHATIDGHKTYFDQDGNQYRDKVLREFVQGNATITYFDENGHTVSNRFAFDKDYPTNINRISHQTGWLYIGADGTAVKGDQIINGVLYHFDKKYGGQYKDTIYHQQEQGLDGSLPGFYYLDSNGRSVKNAFIPIHFTIDDHDYLIFYHTDQNGQLAEGWQTIDGKTYYFAKLDDTGSHRVRFGQIKGEMLIIDGAKYYFDPNSGELLRNQTVTVDGKDYTLGQDGKVQENYGFITKEDGQTYYQLENGEYAKGLTVIDHKNYYFDKETGQMVRDKIIVDKDNLLYGVKGSRYYNSYYFGKDGYGVSGLQTIDGKLYYFGANGASVSSNVSHALSYDDDYYYVSKDEIIKDQLVTYGLFTFGYNPYYENTVGYYGPDGKLLQGWYKKDGQTYYTIEPENAMSFAYRLAYTRAKGLNLIDGEVYLFDTETGQMKSNGFYQSYDNWYYLNADGVAVTGWQTIDGKVYYFSPGRLGEDTSERKKYTLMTTRGVQVKGKLVEINHSKYYFDPNSGELWTNRTLEYEGHTYQLDDKGKARLIH</sequence>
<dbReference type="Pfam" id="PF19258">
    <property type="entry name" value="KxYKxGKxW_sig"/>
    <property type="match status" value="1"/>
</dbReference>
<dbReference type="Pfam" id="PF01473">
    <property type="entry name" value="Choline_bind_1"/>
    <property type="match status" value="4"/>
</dbReference>
<feature type="compositionally biased region" description="Polar residues" evidence="4">
    <location>
        <begin position="80"/>
        <end position="103"/>
    </location>
</feature>
<dbReference type="eggNOG" id="COG5263">
    <property type="taxonomic scope" value="Bacteria"/>
</dbReference>
<reference evidence="5 6" key="1">
    <citation type="journal article" date="2014" name="Int. J. Syst. Evol. Microbiol.">
        <title>Phylogenomics and the dynamic genome evolution of the genus Streptococcus.</title>
        <authorList>
            <consortium name="The Broad Institute Genome Sequencing Platform"/>
            <person name="Richards V.P."/>
            <person name="Palmer S.R."/>
            <person name="Pavinski Bitar P.D."/>
            <person name="Qin X."/>
            <person name="Weinstock G.M."/>
            <person name="Highlander S.K."/>
            <person name="Town C.D."/>
            <person name="Burne R.A."/>
            <person name="Stanhope M.J."/>
        </authorList>
    </citation>
    <scope>NUCLEOTIDE SEQUENCE [LARGE SCALE GENOMIC DNA]</scope>
    <source>
        <strain evidence="5 6">NCTC 11558</strain>
    </source>
</reference>
<accession>G5JX19</accession>
<dbReference type="SUPFAM" id="SSF69360">
    <property type="entry name" value="Cell wall binding repeat"/>
    <property type="match status" value="4"/>
</dbReference>
<evidence type="ECO:0000256" key="2">
    <source>
        <dbReference type="ARBA" id="ARBA00022737"/>
    </source>
</evidence>
<dbReference type="NCBIfam" id="TIGR04035">
    <property type="entry name" value="glucan_65_rpt"/>
    <property type="match status" value="2"/>
</dbReference>